<proteinExistence type="predicted"/>
<reference evidence="1 2" key="1">
    <citation type="journal article" date="2020" name="Phytopathology">
        <title>Genome Sequence Resources of Colletotrichum truncatum, C. plurivorum, C. musicola, and C. sojae: Four Species Pathogenic to Soybean (Glycine max).</title>
        <authorList>
            <person name="Rogerio F."/>
            <person name="Boufleur T.R."/>
            <person name="Ciampi-Guillardi M."/>
            <person name="Sukno S.A."/>
            <person name="Thon M.R."/>
            <person name="Massola Junior N.S."/>
            <person name="Baroncelli R."/>
        </authorList>
    </citation>
    <scope>NUCLEOTIDE SEQUENCE [LARGE SCALE GENOMIC DNA]</scope>
    <source>
        <strain evidence="1 2">CMES1059</strain>
    </source>
</reference>
<gene>
    <name evidence="1" type="ORF">CTRU02_215646</name>
</gene>
<organism evidence="1 2">
    <name type="scientific">Colletotrichum truncatum</name>
    <name type="common">Anthracnose fungus</name>
    <name type="synonym">Colletotrichum capsici</name>
    <dbReference type="NCBI Taxonomy" id="5467"/>
    <lineage>
        <taxon>Eukaryota</taxon>
        <taxon>Fungi</taxon>
        <taxon>Dikarya</taxon>
        <taxon>Ascomycota</taxon>
        <taxon>Pezizomycotina</taxon>
        <taxon>Sordariomycetes</taxon>
        <taxon>Hypocreomycetidae</taxon>
        <taxon>Glomerellales</taxon>
        <taxon>Glomerellaceae</taxon>
        <taxon>Colletotrichum</taxon>
        <taxon>Colletotrichum truncatum species complex</taxon>
    </lineage>
</organism>
<protein>
    <submittedName>
        <fullName evidence="1">Uncharacterized protein</fullName>
    </submittedName>
</protein>
<keyword evidence="2" id="KW-1185">Reference proteome</keyword>
<dbReference type="EMBL" id="VUJX02000017">
    <property type="protein sequence ID" value="KAL0929480.1"/>
    <property type="molecule type" value="Genomic_DNA"/>
</dbReference>
<dbReference type="Proteomes" id="UP000805649">
    <property type="component" value="Unassembled WGS sequence"/>
</dbReference>
<name>A0ACC3YCE2_COLTU</name>
<evidence type="ECO:0000313" key="1">
    <source>
        <dbReference type="EMBL" id="KAL0929480.1"/>
    </source>
</evidence>
<evidence type="ECO:0000313" key="2">
    <source>
        <dbReference type="Proteomes" id="UP000805649"/>
    </source>
</evidence>
<sequence length="165" mass="19018">MPHLEDLRVAISVLQKNYWPFIASLLENTNSPIINFININHLTFPTSFGDVRQRIRANFTRFHTEYIVIATFGLLTEYWLMAAAATLIYKLDATLSRIRHWVPPRQSGASENVAYSLNILRYIALPTSLWCIWSLHSIITAIMKYLVLFMFHATMLDSTAKAVEK</sequence>
<accession>A0ACC3YCE2</accession>
<comment type="caution">
    <text evidence="1">The sequence shown here is derived from an EMBL/GenBank/DDBJ whole genome shotgun (WGS) entry which is preliminary data.</text>
</comment>